<dbReference type="GO" id="GO:0015344">
    <property type="term" value="F:siderophore uptake transmembrane transporter activity"/>
    <property type="evidence" value="ECO:0007669"/>
    <property type="project" value="TreeGrafter"/>
</dbReference>
<evidence type="ECO:0000259" key="16">
    <source>
        <dbReference type="SMART" id="SM00965"/>
    </source>
</evidence>
<evidence type="ECO:0000256" key="7">
    <source>
        <dbReference type="ARBA" id="ARBA00022729"/>
    </source>
</evidence>
<dbReference type="PANTHER" id="PTHR30069">
    <property type="entry name" value="TONB-DEPENDENT OUTER MEMBRANE RECEPTOR"/>
    <property type="match status" value="1"/>
</dbReference>
<dbReference type="CDD" id="cd01347">
    <property type="entry name" value="ligand_gated_channel"/>
    <property type="match status" value="1"/>
</dbReference>
<evidence type="ECO:0000256" key="12">
    <source>
        <dbReference type="ARBA" id="ARBA00023237"/>
    </source>
</evidence>
<dbReference type="Gene3D" id="3.55.50.30">
    <property type="match status" value="1"/>
</dbReference>
<name>A0A6A8AIY4_9HYPH</name>
<evidence type="ECO:0000256" key="3">
    <source>
        <dbReference type="ARBA" id="ARBA00022448"/>
    </source>
</evidence>
<comment type="caution">
    <text evidence="17">The sequence shown here is derived from an EMBL/GenBank/DDBJ whole genome shotgun (WGS) entry which is preliminary data.</text>
</comment>
<dbReference type="Proteomes" id="UP000435138">
    <property type="component" value="Unassembled WGS sequence"/>
</dbReference>
<keyword evidence="12 13" id="KW-0998">Cell outer membrane</keyword>
<dbReference type="GO" id="GO:0009279">
    <property type="term" value="C:cell outer membrane"/>
    <property type="evidence" value="ECO:0007669"/>
    <property type="project" value="UniProtKB-SubCell"/>
</dbReference>
<evidence type="ECO:0000256" key="6">
    <source>
        <dbReference type="ARBA" id="ARBA00022692"/>
    </source>
</evidence>
<comment type="subcellular location">
    <subcellularLocation>
        <location evidence="1 13">Cell outer membrane</location>
        <topology evidence="1 13">Multi-pass membrane protein</topology>
    </subcellularLocation>
</comment>
<keyword evidence="11 17" id="KW-0675">Receptor</keyword>
<keyword evidence="8" id="KW-0408">Iron</keyword>
<evidence type="ECO:0000256" key="5">
    <source>
        <dbReference type="ARBA" id="ARBA00022496"/>
    </source>
</evidence>
<evidence type="ECO:0000256" key="13">
    <source>
        <dbReference type="PROSITE-ProRule" id="PRU01360"/>
    </source>
</evidence>
<dbReference type="GO" id="GO:0044718">
    <property type="term" value="P:siderophore transmembrane transport"/>
    <property type="evidence" value="ECO:0007669"/>
    <property type="project" value="TreeGrafter"/>
</dbReference>
<evidence type="ECO:0000256" key="4">
    <source>
        <dbReference type="ARBA" id="ARBA00022452"/>
    </source>
</evidence>
<evidence type="ECO:0000256" key="8">
    <source>
        <dbReference type="ARBA" id="ARBA00023004"/>
    </source>
</evidence>
<protein>
    <submittedName>
        <fullName evidence="17">TonB-dependent receptor</fullName>
    </submittedName>
</protein>
<evidence type="ECO:0000256" key="14">
    <source>
        <dbReference type="PROSITE-ProRule" id="PRU10144"/>
    </source>
</evidence>
<dbReference type="RefSeq" id="WP_153358693.1">
    <property type="nucleotide sequence ID" value="NZ_JAYKOO010000008.1"/>
</dbReference>
<feature type="domain" description="Secretin/TonB short N-terminal" evidence="16">
    <location>
        <begin position="69"/>
        <end position="119"/>
    </location>
</feature>
<feature type="short sequence motif" description="TonB C-terminal box" evidence="14">
    <location>
        <begin position="744"/>
        <end position="761"/>
    </location>
</feature>
<keyword evidence="9 15" id="KW-0798">TonB box</keyword>
<evidence type="ECO:0000256" key="15">
    <source>
        <dbReference type="RuleBase" id="RU003357"/>
    </source>
</evidence>
<dbReference type="PROSITE" id="PS01156">
    <property type="entry name" value="TONB_DEPENDENT_REC_2"/>
    <property type="match status" value="1"/>
</dbReference>
<dbReference type="AlphaFoldDB" id="A0A6A8AIY4"/>
<gene>
    <name evidence="17" type="ORF">GAO09_24465</name>
</gene>
<evidence type="ECO:0000313" key="18">
    <source>
        <dbReference type="Proteomes" id="UP000435138"/>
    </source>
</evidence>
<dbReference type="InterPro" id="IPR036942">
    <property type="entry name" value="Beta-barrel_TonB_sf"/>
</dbReference>
<keyword evidence="18" id="KW-1185">Reference proteome</keyword>
<keyword evidence="4 13" id="KW-1134">Transmembrane beta strand</keyword>
<evidence type="ECO:0000256" key="2">
    <source>
        <dbReference type="ARBA" id="ARBA00009810"/>
    </source>
</evidence>
<dbReference type="Pfam" id="PF07660">
    <property type="entry name" value="STN"/>
    <property type="match status" value="1"/>
</dbReference>
<comment type="similarity">
    <text evidence="2 13 15">Belongs to the TonB-dependent receptor family.</text>
</comment>
<dbReference type="Pfam" id="PF07715">
    <property type="entry name" value="Plug"/>
    <property type="match status" value="1"/>
</dbReference>
<keyword evidence="7" id="KW-0732">Signal</keyword>
<dbReference type="Gene3D" id="2.40.170.20">
    <property type="entry name" value="TonB-dependent receptor, beta-barrel domain"/>
    <property type="match status" value="1"/>
</dbReference>
<dbReference type="Gene3D" id="2.170.130.10">
    <property type="entry name" value="TonB-dependent receptor, plug domain"/>
    <property type="match status" value="1"/>
</dbReference>
<evidence type="ECO:0000256" key="1">
    <source>
        <dbReference type="ARBA" id="ARBA00004571"/>
    </source>
</evidence>
<dbReference type="PROSITE" id="PS52016">
    <property type="entry name" value="TONB_DEPENDENT_REC_3"/>
    <property type="match status" value="1"/>
</dbReference>
<dbReference type="InterPro" id="IPR037066">
    <property type="entry name" value="Plug_dom_sf"/>
</dbReference>
<keyword evidence="6 13" id="KW-0812">Transmembrane</keyword>
<dbReference type="PANTHER" id="PTHR30069:SF41">
    <property type="entry name" value="HEME_HEMOPEXIN UTILIZATION PROTEIN C"/>
    <property type="match status" value="1"/>
</dbReference>
<dbReference type="InterPro" id="IPR000531">
    <property type="entry name" value="Beta-barrel_TonB"/>
</dbReference>
<dbReference type="InterPro" id="IPR039426">
    <property type="entry name" value="TonB-dep_rcpt-like"/>
</dbReference>
<reference evidence="17 18" key="1">
    <citation type="submission" date="2019-11" db="EMBL/GenBank/DDBJ databases">
        <title>Genome analysis of Rhizobacterium cereale a novel genus and species isolated from maize roots in North Spain.</title>
        <authorList>
            <person name="Menendez E."/>
            <person name="Flores-Felix J.D."/>
            <person name="Ramirez-Bahena M.-H."/>
            <person name="Igual J.M."/>
            <person name="Garcia-Fraile P."/>
            <person name="Peix A."/>
            <person name="Velazquez E."/>
        </authorList>
    </citation>
    <scope>NUCLEOTIDE SEQUENCE [LARGE SCALE GENOMIC DNA]</scope>
    <source>
        <strain evidence="17 18">RZME27</strain>
    </source>
</reference>
<keyword evidence="3 13" id="KW-0813">Transport</keyword>
<dbReference type="SMART" id="SM00965">
    <property type="entry name" value="STN"/>
    <property type="match status" value="1"/>
</dbReference>
<accession>A0A6A8AIY4</accession>
<keyword evidence="5" id="KW-0406">Ion transport</keyword>
<dbReference type="EMBL" id="WIXI01000050">
    <property type="protein sequence ID" value="MQY49196.1"/>
    <property type="molecule type" value="Genomic_DNA"/>
</dbReference>
<keyword evidence="10 13" id="KW-0472">Membrane</keyword>
<evidence type="ECO:0000313" key="17">
    <source>
        <dbReference type="EMBL" id="MQY49196.1"/>
    </source>
</evidence>
<keyword evidence="5" id="KW-0410">Iron transport</keyword>
<sequence>MALQEYGEQSRQSNRAKVVAIRLMASAATGIALVGYAPTALAQTTQRSFDIPAQPLASALNVYGRQSGLQVSLAASTSKGVTARSVSGNLSPQAALAQLLEGTGIPYSISNGTAVIGRDATTAGAVGGQDGTILAPIVVEGQSIGQSDIGETIIGSKQLERLNPSSIADVFREQAGVQVGSSLPMSQKVYVHGVEETNLAVSIDGARQNNKVFHHNATNLIDPSILKAVDVDSGIAPADAGPGALAGAINYETKDARDLLADGKSVGGFVTSTYNFNSDTVVTGLSAYGQKDGLDFLGYFTFGKGHEFHGGNGDVVQGTETDLLSGLGKVGYEFDSGDRFELSHDRLVDDAIRPFRANAGLVNSGKPWEPALRDYRMERQNTVFTYTDETSEGWWDPTFQLAYSSTEVTVPVFLRPPLTPSPYDAIGKTSSFNGKLENKFSFGLGNVVAGLDFYRDKASLSDYFEPGTERASNVGLYAQARIEPWERTRLSFGGRADHQWFTGVDDRDFSNSGLSANISGEYDLTDVLTAKAGFSRVWAGVPLAENFIINPGWNYGPDGPEPVTAKNYMIGLEAEYEGFTAEASLFRTDIADARVPVYGLAAGGALRNRDLRSEGFELGLGYDWGSGYVKVKYAHIDVDVDGLPANSDSGNYLASPVGDIITITAAHTFEQWNLTVGGDIEISPEYDHVVSGTEPYKAYEVVNVFTEWKPEQMQHFTFRAEVKNLFDESYSDRATYGQEFGNVTPLFEPGRSFLITAKATF</sequence>
<proteinExistence type="inferred from homology"/>
<evidence type="ECO:0000256" key="11">
    <source>
        <dbReference type="ARBA" id="ARBA00023170"/>
    </source>
</evidence>
<dbReference type="InterPro" id="IPR011662">
    <property type="entry name" value="Secretin/TonB_short_N"/>
</dbReference>
<organism evidence="17 18">
    <name type="scientific">Endobacterium cereale</name>
    <dbReference type="NCBI Taxonomy" id="2663029"/>
    <lineage>
        <taxon>Bacteria</taxon>
        <taxon>Pseudomonadati</taxon>
        <taxon>Pseudomonadota</taxon>
        <taxon>Alphaproteobacteria</taxon>
        <taxon>Hyphomicrobiales</taxon>
        <taxon>Rhizobiaceae</taxon>
        <taxon>Endobacterium</taxon>
    </lineage>
</organism>
<evidence type="ECO:0000256" key="10">
    <source>
        <dbReference type="ARBA" id="ARBA00023136"/>
    </source>
</evidence>
<dbReference type="InterPro" id="IPR010917">
    <property type="entry name" value="TonB_rcpt_CS"/>
</dbReference>
<dbReference type="InterPro" id="IPR012910">
    <property type="entry name" value="Plug_dom"/>
</dbReference>
<dbReference type="SUPFAM" id="SSF56935">
    <property type="entry name" value="Porins"/>
    <property type="match status" value="1"/>
</dbReference>
<dbReference type="Pfam" id="PF00593">
    <property type="entry name" value="TonB_dep_Rec_b-barrel"/>
    <property type="match status" value="1"/>
</dbReference>
<evidence type="ECO:0000256" key="9">
    <source>
        <dbReference type="ARBA" id="ARBA00023077"/>
    </source>
</evidence>